<dbReference type="EMBL" id="MCFA01000070">
    <property type="protein sequence ID" value="ORY10637.1"/>
    <property type="molecule type" value="Genomic_DNA"/>
</dbReference>
<organism evidence="2 3">
    <name type="scientific">Clohesyomyces aquaticus</name>
    <dbReference type="NCBI Taxonomy" id="1231657"/>
    <lineage>
        <taxon>Eukaryota</taxon>
        <taxon>Fungi</taxon>
        <taxon>Dikarya</taxon>
        <taxon>Ascomycota</taxon>
        <taxon>Pezizomycotina</taxon>
        <taxon>Dothideomycetes</taxon>
        <taxon>Pleosporomycetidae</taxon>
        <taxon>Pleosporales</taxon>
        <taxon>Lindgomycetaceae</taxon>
        <taxon>Clohesyomyces</taxon>
    </lineage>
</organism>
<dbReference type="AlphaFoldDB" id="A0A1Y1ZKT2"/>
<dbReference type="OrthoDB" id="2121326at2759"/>
<protein>
    <submittedName>
        <fullName evidence="2">Uncharacterized protein</fullName>
    </submittedName>
</protein>
<evidence type="ECO:0000313" key="3">
    <source>
        <dbReference type="Proteomes" id="UP000193144"/>
    </source>
</evidence>
<sequence length="108" mass="11581">MSTEKQSTSLPTTLLSFFALYLTTLFSMDTWNAARGSPYRSTIDSSTYFRPAVTRPSPDSYQGRYSANGHRPGTRPDLGARGVGRVGGARDSRPPLRLVGTSSCGACG</sequence>
<proteinExistence type="predicted"/>
<dbReference type="Proteomes" id="UP000193144">
    <property type="component" value="Unassembled WGS sequence"/>
</dbReference>
<evidence type="ECO:0000256" key="1">
    <source>
        <dbReference type="SAM" id="MobiDB-lite"/>
    </source>
</evidence>
<accession>A0A1Y1ZKT2</accession>
<name>A0A1Y1ZKT2_9PLEO</name>
<evidence type="ECO:0000313" key="2">
    <source>
        <dbReference type="EMBL" id="ORY10637.1"/>
    </source>
</evidence>
<feature type="region of interest" description="Disordered" evidence="1">
    <location>
        <begin position="49"/>
        <end position="108"/>
    </location>
</feature>
<keyword evidence="3" id="KW-1185">Reference proteome</keyword>
<gene>
    <name evidence="2" type="ORF">BCR34DRAFT_601927</name>
</gene>
<reference evidence="2 3" key="1">
    <citation type="submission" date="2016-07" db="EMBL/GenBank/DDBJ databases">
        <title>Pervasive Adenine N6-methylation of Active Genes in Fungi.</title>
        <authorList>
            <consortium name="DOE Joint Genome Institute"/>
            <person name="Mondo S.J."/>
            <person name="Dannebaum R.O."/>
            <person name="Kuo R.C."/>
            <person name="Labutti K."/>
            <person name="Haridas S."/>
            <person name="Kuo A."/>
            <person name="Salamov A."/>
            <person name="Ahrendt S.R."/>
            <person name="Lipzen A."/>
            <person name="Sullivan W."/>
            <person name="Andreopoulos W.B."/>
            <person name="Clum A."/>
            <person name="Lindquist E."/>
            <person name="Daum C."/>
            <person name="Ramamoorthy G.K."/>
            <person name="Gryganskyi A."/>
            <person name="Culley D."/>
            <person name="Magnuson J.K."/>
            <person name="James T.Y."/>
            <person name="O'Malley M.A."/>
            <person name="Stajich J.E."/>
            <person name="Spatafora J.W."/>
            <person name="Visel A."/>
            <person name="Grigoriev I.V."/>
        </authorList>
    </citation>
    <scope>NUCLEOTIDE SEQUENCE [LARGE SCALE GENOMIC DNA]</scope>
    <source>
        <strain evidence="2 3">CBS 115471</strain>
    </source>
</reference>
<comment type="caution">
    <text evidence="2">The sequence shown here is derived from an EMBL/GenBank/DDBJ whole genome shotgun (WGS) entry which is preliminary data.</text>
</comment>